<dbReference type="RefSeq" id="WP_114998220.1">
    <property type="nucleotide sequence ID" value="NZ_UFXS01000001.1"/>
</dbReference>
<proteinExistence type="predicted"/>
<accession>A0A376FZE4</accession>
<dbReference type="Gene3D" id="1.10.10.10">
    <property type="entry name" value="Winged helix-like DNA-binding domain superfamily/Winged helix DNA-binding domain"/>
    <property type="match status" value="1"/>
</dbReference>
<name>A0A376FZE4_9FLAO</name>
<gene>
    <name evidence="1" type="ORF">NCTC13456_00269</name>
</gene>
<evidence type="ECO:0000313" key="1">
    <source>
        <dbReference type="EMBL" id="STD53051.1"/>
    </source>
</evidence>
<dbReference type="InterPro" id="IPR016032">
    <property type="entry name" value="Sig_transdc_resp-reg_C-effctor"/>
</dbReference>
<organism evidence="1 2">
    <name type="scientific">Empedobacter falsenii</name>
    <dbReference type="NCBI Taxonomy" id="343874"/>
    <lineage>
        <taxon>Bacteria</taxon>
        <taxon>Pseudomonadati</taxon>
        <taxon>Bacteroidota</taxon>
        <taxon>Flavobacteriia</taxon>
        <taxon>Flavobacteriales</taxon>
        <taxon>Weeksellaceae</taxon>
        <taxon>Empedobacter</taxon>
    </lineage>
</organism>
<dbReference type="GO" id="GO:0003677">
    <property type="term" value="F:DNA binding"/>
    <property type="evidence" value="ECO:0007669"/>
    <property type="project" value="InterPro"/>
</dbReference>
<dbReference type="InterPro" id="IPR036388">
    <property type="entry name" value="WH-like_DNA-bd_sf"/>
</dbReference>
<protein>
    <recommendedName>
        <fullName evidence="3">HTH luxR-type domain-containing protein</fullName>
    </recommendedName>
</protein>
<dbReference type="SUPFAM" id="SSF46894">
    <property type="entry name" value="C-terminal effector domain of the bipartite response regulators"/>
    <property type="match status" value="1"/>
</dbReference>
<dbReference type="EMBL" id="UFXS01000001">
    <property type="protein sequence ID" value="STD53051.1"/>
    <property type="molecule type" value="Genomic_DNA"/>
</dbReference>
<dbReference type="AlphaFoldDB" id="A0A376FZE4"/>
<evidence type="ECO:0008006" key="3">
    <source>
        <dbReference type="Google" id="ProtNLM"/>
    </source>
</evidence>
<dbReference type="GO" id="GO:0006355">
    <property type="term" value="P:regulation of DNA-templated transcription"/>
    <property type="evidence" value="ECO:0007669"/>
    <property type="project" value="InterPro"/>
</dbReference>
<dbReference type="Proteomes" id="UP000254737">
    <property type="component" value="Unassembled WGS sequence"/>
</dbReference>
<evidence type="ECO:0000313" key="2">
    <source>
        <dbReference type="Proteomes" id="UP000254737"/>
    </source>
</evidence>
<sequence>MNQSYYPGMLTSDVEFFFQGEKTMVMTEGTIKPFDQISENIKDILLSEIEKDEEASQILLQIYPTNPIKRLEQFTKCRFGGLDFSADIDHAGKIQKGEYWDCPLRGNCNAEGKLCKHIKYNNSIINDDEIKLIKMLVTDATNECIATQLKLPYGTLHYKKRLLYEKLEIATKQELTLFAVRFNLAQPIH</sequence>
<reference evidence="1 2" key="1">
    <citation type="submission" date="2018-06" db="EMBL/GenBank/DDBJ databases">
        <authorList>
            <consortium name="Pathogen Informatics"/>
            <person name="Doyle S."/>
        </authorList>
    </citation>
    <scope>NUCLEOTIDE SEQUENCE [LARGE SCALE GENOMIC DNA]</scope>
    <source>
        <strain evidence="1 2">NCTC13456</strain>
    </source>
</reference>